<dbReference type="InterPro" id="IPR015421">
    <property type="entry name" value="PyrdxlP-dep_Trfase_major"/>
</dbReference>
<dbReference type="InterPro" id="IPR015424">
    <property type="entry name" value="PyrdxlP-dep_Trfase"/>
</dbReference>
<keyword evidence="3" id="KW-0032">Aminotransferase</keyword>
<keyword evidence="4 7" id="KW-0808">Transferase</keyword>
<dbReference type="AlphaFoldDB" id="A0A6A5VC51"/>
<dbReference type="Gene3D" id="3.40.640.10">
    <property type="entry name" value="Type I PLP-dependent aspartate aminotransferase-like (Major domain)"/>
    <property type="match status" value="1"/>
</dbReference>
<evidence type="ECO:0000256" key="2">
    <source>
        <dbReference type="ARBA" id="ARBA00007441"/>
    </source>
</evidence>
<dbReference type="InterPro" id="IPR004839">
    <property type="entry name" value="Aminotransferase_I/II_large"/>
</dbReference>
<evidence type="ECO:0000313" key="7">
    <source>
        <dbReference type="EMBL" id="KAF1970817.1"/>
    </source>
</evidence>
<name>A0A6A5VC51_9PLEO</name>
<dbReference type="GO" id="GO:0008483">
    <property type="term" value="F:transaminase activity"/>
    <property type="evidence" value="ECO:0007669"/>
    <property type="project" value="UniProtKB-KW"/>
</dbReference>
<evidence type="ECO:0000256" key="1">
    <source>
        <dbReference type="ARBA" id="ARBA00001933"/>
    </source>
</evidence>
<dbReference type="CDD" id="cd00609">
    <property type="entry name" value="AAT_like"/>
    <property type="match status" value="1"/>
</dbReference>
<evidence type="ECO:0000256" key="5">
    <source>
        <dbReference type="ARBA" id="ARBA00022898"/>
    </source>
</evidence>
<dbReference type="Proteomes" id="UP000800036">
    <property type="component" value="Unassembled WGS sequence"/>
</dbReference>
<dbReference type="InterPro" id="IPR015422">
    <property type="entry name" value="PyrdxlP-dep_Trfase_small"/>
</dbReference>
<dbReference type="PANTHER" id="PTHR43795">
    <property type="entry name" value="BIFUNCTIONAL ASPARTATE AMINOTRANSFERASE AND GLUTAMATE/ASPARTATE-PREPHENATE AMINOTRANSFERASE-RELATED"/>
    <property type="match status" value="1"/>
</dbReference>
<sequence length="423" mass="46481">MDPGLSTRMRATLDKLASLPSNGVSPAEDEASTVIDLSTAQNEVIRPELLEFFKTLIEDKITEQAFALPPGDGGDVTTRQALALFFNTSFSPIHTVKPEHIVLTAGATDALDNLLHSICDEGDSIIVPGPSWYGFARIAGARANINVVVARPPTYQNFDNYLLPSLQAAYDFSADKSKIKAVLLCNPQNPTSRCYTRKSLIETMEFCQERGLHFISDEIYARTQLNDVPAGSPKFVSALSLTEPLVPEGAVKIDPSRVHVVWAASKLFGSGGFRIGCLVSQQNPQLLTAMSMVTWGHANNLACLYLSNLLTWTKLGTLLTLNSSRLTASYRLLANVLQQLDVKFITPTDGIFLFAKLAKHAQSIEDEQEFYARLAQQGVRTSPGTLYKGVDKEFGWTRIRFSIPVKTMEVALERIEAFMAMEG</sequence>
<dbReference type="PRINTS" id="PR00753">
    <property type="entry name" value="ACCSYNTHASE"/>
</dbReference>
<dbReference type="Gene3D" id="3.90.1150.10">
    <property type="entry name" value="Aspartate Aminotransferase, domain 1"/>
    <property type="match status" value="1"/>
</dbReference>
<keyword evidence="8" id="KW-1185">Reference proteome</keyword>
<feature type="domain" description="Aminotransferase class I/classII large" evidence="6">
    <location>
        <begin position="71"/>
        <end position="415"/>
    </location>
</feature>
<dbReference type="GO" id="GO:0006520">
    <property type="term" value="P:amino acid metabolic process"/>
    <property type="evidence" value="ECO:0007669"/>
    <property type="project" value="TreeGrafter"/>
</dbReference>
<dbReference type="Pfam" id="PF00155">
    <property type="entry name" value="Aminotran_1_2"/>
    <property type="match status" value="1"/>
</dbReference>
<comment type="similarity">
    <text evidence="2">Belongs to the class-I pyridoxal-phosphate-dependent aminotransferase family.</text>
</comment>
<evidence type="ECO:0000313" key="8">
    <source>
        <dbReference type="Proteomes" id="UP000800036"/>
    </source>
</evidence>
<reference evidence="7" key="1">
    <citation type="journal article" date="2020" name="Stud. Mycol.">
        <title>101 Dothideomycetes genomes: a test case for predicting lifestyles and emergence of pathogens.</title>
        <authorList>
            <person name="Haridas S."/>
            <person name="Albert R."/>
            <person name="Binder M."/>
            <person name="Bloem J."/>
            <person name="Labutti K."/>
            <person name="Salamov A."/>
            <person name="Andreopoulos B."/>
            <person name="Baker S."/>
            <person name="Barry K."/>
            <person name="Bills G."/>
            <person name="Bluhm B."/>
            <person name="Cannon C."/>
            <person name="Castanera R."/>
            <person name="Culley D."/>
            <person name="Daum C."/>
            <person name="Ezra D."/>
            <person name="Gonzalez J."/>
            <person name="Henrissat B."/>
            <person name="Kuo A."/>
            <person name="Liang C."/>
            <person name="Lipzen A."/>
            <person name="Lutzoni F."/>
            <person name="Magnuson J."/>
            <person name="Mondo S."/>
            <person name="Nolan M."/>
            <person name="Ohm R."/>
            <person name="Pangilinan J."/>
            <person name="Park H.-J."/>
            <person name="Ramirez L."/>
            <person name="Alfaro M."/>
            <person name="Sun H."/>
            <person name="Tritt A."/>
            <person name="Yoshinaga Y."/>
            <person name="Zwiers L.-H."/>
            <person name="Turgeon B."/>
            <person name="Goodwin S."/>
            <person name="Spatafora J."/>
            <person name="Crous P."/>
            <person name="Grigoriev I."/>
        </authorList>
    </citation>
    <scope>NUCLEOTIDE SEQUENCE</scope>
    <source>
        <strain evidence="7">CBS 107.79</strain>
    </source>
</reference>
<comment type="cofactor">
    <cofactor evidence="1">
        <name>pyridoxal 5'-phosphate</name>
        <dbReference type="ChEBI" id="CHEBI:597326"/>
    </cofactor>
</comment>
<dbReference type="SUPFAM" id="SSF53383">
    <property type="entry name" value="PLP-dependent transferases"/>
    <property type="match status" value="1"/>
</dbReference>
<accession>A0A6A5VC51</accession>
<proteinExistence type="inferred from homology"/>
<evidence type="ECO:0000256" key="4">
    <source>
        <dbReference type="ARBA" id="ARBA00022679"/>
    </source>
</evidence>
<protein>
    <submittedName>
        <fullName evidence="7">PLP-dependent transferase</fullName>
    </submittedName>
</protein>
<dbReference type="InterPro" id="IPR050478">
    <property type="entry name" value="Ethylene_sulfur-biosynth"/>
</dbReference>
<evidence type="ECO:0000259" key="6">
    <source>
        <dbReference type="Pfam" id="PF00155"/>
    </source>
</evidence>
<keyword evidence="5" id="KW-0663">Pyridoxal phosphate</keyword>
<dbReference type="GO" id="GO:0030170">
    <property type="term" value="F:pyridoxal phosphate binding"/>
    <property type="evidence" value="ECO:0007669"/>
    <property type="project" value="InterPro"/>
</dbReference>
<organism evidence="7 8">
    <name type="scientific">Bimuria novae-zelandiae CBS 107.79</name>
    <dbReference type="NCBI Taxonomy" id="1447943"/>
    <lineage>
        <taxon>Eukaryota</taxon>
        <taxon>Fungi</taxon>
        <taxon>Dikarya</taxon>
        <taxon>Ascomycota</taxon>
        <taxon>Pezizomycotina</taxon>
        <taxon>Dothideomycetes</taxon>
        <taxon>Pleosporomycetidae</taxon>
        <taxon>Pleosporales</taxon>
        <taxon>Massarineae</taxon>
        <taxon>Didymosphaeriaceae</taxon>
        <taxon>Bimuria</taxon>
    </lineage>
</organism>
<dbReference type="PANTHER" id="PTHR43795:SF32">
    <property type="entry name" value="AMINOTRANSFERASE GLII-RELATED"/>
    <property type="match status" value="1"/>
</dbReference>
<evidence type="ECO:0000256" key="3">
    <source>
        <dbReference type="ARBA" id="ARBA00022576"/>
    </source>
</evidence>
<dbReference type="OrthoDB" id="7042322at2759"/>
<dbReference type="EMBL" id="ML976698">
    <property type="protein sequence ID" value="KAF1970817.1"/>
    <property type="molecule type" value="Genomic_DNA"/>
</dbReference>
<gene>
    <name evidence="7" type="ORF">BU23DRAFT_581918</name>
</gene>